<dbReference type="Proteomes" id="UP000224974">
    <property type="component" value="Unassembled WGS sequence"/>
</dbReference>
<dbReference type="EMBL" id="CAADJA010000002">
    <property type="protein sequence ID" value="VFS49982.1"/>
    <property type="molecule type" value="Genomic_DNA"/>
</dbReference>
<evidence type="ECO:0000313" key="4">
    <source>
        <dbReference type="Proteomes" id="UP000373449"/>
    </source>
</evidence>
<dbReference type="PROSITE" id="PS51257">
    <property type="entry name" value="PROKAR_LIPOPROTEIN"/>
    <property type="match status" value="1"/>
</dbReference>
<reference evidence="3" key="2">
    <citation type="submission" date="2017-09" db="EMBL/GenBank/DDBJ databases">
        <title>FDA dAtabase for Regulatory Grade micrObial Sequences (FDA-ARGOS): Supporting development and validation of Infectious Disease Dx tests.</title>
        <authorList>
            <person name="Minogue T."/>
            <person name="Wolcott M."/>
            <person name="Wasieloski L."/>
            <person name="Aguilar W."/>
            <person name="Moore D."/>
            <person name="Tallon L."/>
            <person name="Sadzewicz L."/>
            <person name="Ott S."/>
            <person name="Zhao X."/>
            <person name="Nagaraj S."/>
            <person name="Vavikolanu K."/>
            <person name="Aluvathingal J."/>
            <person name="Nadendla S."/>
            <person name="Sichtig H."/>
        </authorList>
    </citation>
    <scope>NUCLEOTIDE SEQUENCE [LARGE SCALE GENOMIC DNA]</scope>
    <source>
        <strain evidence="3">FDAARGOS_387</strain>
    </source>
</reference>
<gene>
    <name evidence="1" type="ORF">CRN84_15155</name>
    <name evidence="2" type="ORF">NCTC12282_04276</name>
</gene>
<accession>A0A2C6DQG9</accession>
<evidence type="ECO:0008006" key="5">
    <source>
        <dbReference type="Google" id="ProtNLM"/>
    </source>
</evidence>
<dbReference type="OrthoDB" id="6629220at2"/>
<reference evidence="1" key="1">
    <citation type="submission" date="2017-09" db="EMBL/GenBank/DDBJ databases">
        <title>FDA dAtabase for Regulatory Grade micrObial Sequences (FDA-ARGOS): Supporting development and validation of Infectious Disease Dx tests.</title>
        <authorList>
            <person name="Minogue T."/>
            <person name="Wolcott M."/>
            <person name="Wasieloski L."/>
            <person name="Aguilar W."/>
            <person name="Moore D."/>
            <person name="Tallon L.J."/>
            <person name="Sadzewicz L."/>
            <person name="Ott S."/>
            <person name="Zhao X."/>
            <person name="Nagaraj S."/>
            <person name="Vavikolanu K."/>
            <person name="Aluvathingal J."/>
            <person name="Nadendla S."/>
            <person name="Sichtig H."/>
        </authorList>
    </citation>
    <scope>NUCLEOTIDE SEQUENCE</scope>
    <source>
        <strain evidence="1">FDAARGOS_387</strain>
    </source>
</reference>
<dbReference type="RefSeq" id="WP_029092789.1">
    <property type="nucleotide sequence ID" value="NZ_CAADJA010000002.1"/>
</dbReference>
<evidence type="ECO:0000313" key="2">
    <source>
        <dbReference type="EMBL" id="VFS49982.1"/>
    </source>
</evidence>
<keyword evidence="3" id="KW-1185">Reference proteome</keyword>
<protein>
    <recommendedName>
        <fullName evidence="5">Lipoprotein</fullName>
    </recommendedName>
</protein>
<proteinExistence type="predicted"/>
<organism evidence="1 3">
    <name type="scientific">Budvicia aquatica</name>
    <dbReference type="NCBI Taxonomy" id="82979"/>
    <lineage>
        <taxon>Bacteria</taxon>
        <taxon>Pseudomonadati</taxon>
        <taxon>Pseudomonadota</taxon>
        <taxon>Gammaproteobacteria</taxon>
        <taxon>Enterobacterales</taxon>
        <taxon>Budviciaceae</taxon>
        <taxon>Budvicia</taxon>
    </lineage>
</organism>
<dbReference type="EMBL" id="PDDX01000001">
    <property type="protein sequence ID" value="PHI30582.1"/>
    <property type="molecule type" value="Genomic_DNA"/>
</dbReference>
<name>A0A2C6DQG9_9GAMM</name>
<sequence>MNIFLPKSLSIVCTTLLLTACSGIRDQSEKSYAYRAEHSVAWNIINASGMDLYSDALVSQSQSKMFSRTDYDFVFPTVGNDKLNEATLSLTPLLQHRATGMSVEDWQSNGILAWIPTELATTPQAASLVLSDKIEAAVLATLNESKRKFRVSKGAGYNNWLGKYVFQTNASRFLVVKFADKDAGCELPKDDYFDPARKNSPTCTFYTSFHDAEKIVRTPDLIGSNATGKSYFIRHDGLNGSFLSPVFRNSADHSDAENERMNYAFIQQVSSHLPAWVILYLSPHEHEGLPAVAFQQGKVHFFFREK</sequence>
<reference evidence="2 4" key="3">
    <citation type="submission" date="2019-03" db="EMBL/GenBank/DDBJ databases">
        <authorList>
            <consortium name="Pathogen Informatics"/>
        </authorList>
    </citation>
    <scope>NUCLEOTIDE SEQUENCE [LARGE SCALE GENOMIC DNA]</scope>
    <source>
        <strain evidence="2 4">NCTC12282</strain>
    </source>
</reference>
<evidence type="ECO:0000313" key="3">
    <source>
        <dbReference type="Proteomes" id="UP000224974"/>
    </source>
</evidence>
<dbReference type="AlphaFoldDB" id="A0A2C6DQG9"/>
<evidence type="ECO:0000313" key="1">
    <source>
        <dbReference type="EMBL" id="PHI30582.1"/>
    </source>
</evidence>
<dbReference type="Proteomes" id="UP000373449">
    <property type="component" value="Unassembled WGS sequence"/>
</dbReference>